<feature type="signal peptide" evidence="1">
    <location>
        <begin position="1"/>
        <end position="27"/>
    </location>
</feature>
<gene>
    <name evidence="4" type="primary">LOC112692713</name>
    <name evidence="2" type="ORF">g.57308</name>
</gene>
<dbReference type="GeneID" id="112692713"/>
<dbReference type="EMBL" id="GGMS01002434">
    <property type="protein sequence ID" value="MBY71637.1"/>
    <property type="molecule type" value="Transcribed_RNA"/>
</dbReference>
<dbReference type="Proteomes" id="UP000694846">
    <property type="component" value="Unplaced"/>
</dbReference>
<evidence type="ECO:0000256" key="1">
    <source>
        <dbReference type="SAM" id="SignalP"/>
    </source>
</evidence>
<sequence length="268" mass="30312">MMYYKVIIFWFVLIVSLMFSVMKQVKCDTPRVNHSSSSNIKNLTINLSFLIFLGNQSKTHYLEYKKENDENKFATTSIETTEIQKTENCSQNTSRIFNSSTPKYVSTIRTESLKNGTENCTEFTTQSIGALNSTTDGKPIKDHLTTIIPDDKINCTDSPMLGEVHEVILSPETKDENNSSDVKSTTLNYSVSNITLNPPNNPYKPCESRNELILLVENDINLKVFLNSKGIIEKTLLLNNKTDISITNGTMDDIFDEYEIINNDSAMN</sequence>
<name>A0A2S2Q1I7_9HEMI</name>
<proteinExistence type="predicted"/>
<keyword evidence="3" id="KW-1185">Reference proteome</keyword>
<evidence type="ECO:0000313" key="4">
    <source>
        <dbReference type="RefSeq" id="XP_025423250.1"/>
    </source>
</evidence>
<reference evidence="2" key="1">
    <citation type="submission" date="2018-04" db="EMBL/GenBank/DDBJ databases">
        <title>Transcriptome assembly of Sipha flava.</title>
        <authorList>
            <person name="Scully E.D."/>
            <person name="Geib S.M."/>
            <person name="Palmer N.A."/>
            <person name="Koch K."/>
            <person name="Bradshaw J."/>
            <person name="Heng-Moss T."/>
            <person name="Sarath G."/>
        </authorList>
    </citation>
    <scope>NUCLEOTIDE SEQUENCE</scope>
</reference>
<accession>A0A2S2Q1I7</accession>
<feature type="chain" id="PRO_5044578992" evidence="1">
    <location>
        <begin position="28"/>
        <end position="268"/>
    </location>
</feature>
<dbReference type="AlphaFoldDB" id="A0A2S2Q1I7"/>
<dbReference type="OrthoDB" id="6617206at2759"/>
<reference evidence="4" key="2">
    <citation type="submission" date="2025-04" db="UniProtKB">
        <authorList>
            <consortium name="RefSeq"/>
        </authorList>
    </citation>
    <scope>IDENTIFICATION</scope>
    <source>
        <tissue evidence="4">Whole body</tissue>
    </source>
</reference>
<dbReference type="RefSeq" id="XP_025423250.1">
    <property type="nucleotide sequence ID" value="XM_025567465.1"/>
</dbReference>
<evidence type="ECO:0000313" key="3">
    <source>
        <dbReference type="Proteomes" id="UP000694846"/>
    </source>
</evidence>
<evidence type="ECO:0000313" key="2">
    <source>
        <dbReference type="EMBL" id="MBY71637.1"/>
    </source>
</evidence>
<protein>
    <submittedName>
        <fullName evidence="4">Uncharacterized protein LOC112692713</fullName>
    </submittedName>
</protein>
<organism evidence="2">
    <name type="scientific">Sipha flava</name>
    <name type="common">yellow sugarcane aphid</name>
    <dbReference type="NCBI Taxonomy" id="143950"/>
    <lineage>
        <taxon>Eukaryota</taxon>
        <taxon>Metazoa</taxon>
        <taxon>Ecdysozoa</taxon>
        <taxon>Arthropoda</taxon>
        <taxon>Hexapoda</taxon>
        <taxon>Insecta</taxon>
        <taxon>Pterygota</taxon>
        <taxon>Neoptera</taxon>
        <taxon>Paraneoptera</taxon>
        <taxon>Hemiptera</taxon>
        <taxon>Sternorrhyncha</taxon>
        <taxon>Aphidomorpha</taxon>
        <taxon>Aphidoidea</taxon>
        <taxon>Aphididae</taxon>
        <taxon>Sipha</taxon>
    </lineage>
</organism>
<keyword evidence="1" id="KW-0732">Signal</keyword>